<reference evidence="3" key="1">
    <citation type="journal article" date="2020" name="Fungal Divers.">
        <title>Resolving the Mortierellaceae phylogeny through synthesis of multi-gene phylogenetics and phylogenomics.</title>
        <authorList>
            <person name="Vandepol N."/>
            <person name="Liber J."/>
            <person name="Desiro A."/>
            <person name="Na H."/>
            <person name="Kennedy M."/>
            <person name="Barry K."/>
            <person name="Grigoriev I.V."/>
            <person name="Miller A.N."/>
            <person name="O'Donnell K."/>
            <person name="Stajich J.E."/>
            <person name="Bonito G."/>
        </authorList>
    </citation>
    <scope>NUCLEOTIDE SEQUENCE</scope>
    <source>
        <strain evidence="3">NRRL 2591</strain>
    </source>
</reference>
<evidence type="ECO:0000256" key="2">
    <source>
        <dbReference type="SAM" id="SignalP"/>
    </source>
</evidence>
<dbReference type="EMBL" id="JAAAXW010000012">
    <property type="protein sequence ID" value="KAF9550214.1"/>
    <property type="molecule type" value="Genomic_DNA"/>
</dbReference>
<name>A0A9P6FGN7_9FUNG</name>
<dbReference type="InterPro" id="IPR008972">
    <property type="entry name" value="Cupredoxin"/>
</dbReference>
<evidence type="ECO:0000313" key="3">
    <source>
        <dbReference type="EMBL" id="KAF9550214.1"/>
    </source>
</evidence>
<dbReference type="SUPFAM" id="SSF49503">
    <property type="entry name" value="Cupredoxins"/>
    <property type="match status" value="1"/>
</dbReference>
<gene>
    <name evidence="3" type="ORF">EC957_001120</name>
</gene>
<sequence>MRFSTTVLSLVAFIAPSVLAKTWDVNVVNGLFSPQQLDIAPGDTVNWPNNDGADHAIVQTDAGARTCNSMAGGFNSGRKTKGQDYSRVFPTAGVVNYKDGIGANCIKGATGTIYVGPRPTGADPNANATTSSGTGGATSSGATGTTSSGATGATSSGATITATSTANPAVTPSPTTKPNSAFGLSASENALFLGAVCFVGALVGF</sequence>
<evidence type="ECO:0000256" key="1">
    <source>
        <dbReference type="SAM" id="MobiDB-lite"/>
    </source>
</evidence>
<feature type="signal peptide" evidence="2">
    <location>
        <begin position="1"/>
        <end position="20"/>
    </location>
</feature>
<accession>A0A9P6FGN7</accession>
<comment type="caution">
    <text evidence="3">The sequence shown here is derived from an EMBL/GenBank/DDBJ whole genome shotgun (WGS) entry which is preliminary data.</text>
</comment>
<feature type="region of interest" description="Disordered" evidence="1">
    <location>
        <begin position="114"/>
        <end position="156"/>
    </location>
</feature>
<feature type="chain" id="PRO_5040168131" description="Phytocyanin domain-containing protein" evidence="2">
    <location>
        <begin position="21"/>
        <end position="205"/>
    </location>
</feature>
<keyword evidence="2" id="KW-0732">Signal</keyword>
<organism evidence="3 4">
    <name type="scientific">Mortierella hygrophila</name>
    <dbReference type="NCBI Taxonomy" id="979708"/>
    <lineage>
        <taxon>Eukaryota</taxon>
        <taxon>Fungi</taxon>
        <taxon>Fungi incertae sedis</taxon>
        <taxon>Mucoromycota</taxon>
        <taxon>Mortierellomycotina</taxon>
        <taxon>Mortierellomycetes</taxon>
        <taxon>Mortierellales</taxon>
        <taxon>Mortierellaceae</taxon>
        <taxon>Mortierella</taxon>
    </lineage>
</organism>
<evidence type="ECO:0000313" key="4">
    <source>
        <dbReference type="Proteomes" id="UP000723463"/>
    </source>
</evidence>
<proteinExistence type="predicted"/>
<dbReference type="AlphaFoldDB" id="A0A9P6FGN7"/>
<keyword evidence="4" id="KW-1185">Reference proteome</keyword>
<evidence type="ECO:0008006" key="5">
    <source>
        <dbReference type="Google" id="ProtNLM"/>
    </source>
</evidence>
<protein>
    <recommendedName>
        <fullName evidence="5">Phytocyanin domain-containing protein</fullName>
    </recommendedName>
</protein>
<dbReference type="Proteomes" id="UP000723463">
    <property type="component" value="Unassembled WGS sequence"/>
</dbReference>
<feature type="compositionally biased region" description="Low complexity" evidence="1">
    <location>
        <begin position="139"/>
        <end position="156"/>
    </location>
</feature>
<dbReference type="Gene3D" id="2.60.40.420">
    <property type="entry name" value="Cupredoxins - blue copper proteins"/>
    <property type="match status" value="1"/>
</dbReference>